<feature type="non-terminal residue" evidence="3">
    <location>
        <position position="119"/>
    </location>
</feature>
<evidence type="ECO:0000313" key="4">
    <source>
        <dbReference type="Proteomes" id="UP000736335"/>
    </source>
</evidence>
<dbReference type="Proteomes" id="UP000736335">
    <property type="component" value="Unassembled WGS sequence"/>
</dbReference>
<reference evidence="3" key="2">
    <citation type="submission" date="2020-11" db="EMBL/GenBank/DDBJ databases">
        <authorList>
            <consortium name="DOE Joint Genome Institute"/>
            <person name="Kuo A."/>
            <person name="Miyauchi S."/>
            <person name="Kiss E."/>
            <person name="Drula E."/>
            <person name="Kohler A."/>
            <person name="Sanchez-Garcia M."/>
            <person name="Andreopoulos B."/>
            <person name="Barry K.W."/>
            <person name="Bonito G."/>
            <person name="Buee M."/>
            <person name="Carver A."/>
            <person name="Chen C."/>
            <person name="Cichocki N."/>
            <person name="Clum A."/>
            <person name="Culley D."/>
            <person name="Crous P.W."/>
            <person name="Fauchery L."/>
            <person name="Girlanda M."/>
            <person name="Hayes R."/>
            <person name="Keri Z."/>
            <person name="Labutti K."/>
            <person name="Lipzen A."/>
            <person name="Lombard V."/>
            <person name="Magnuson J."/>
            <person name="Maillard F."/>
            <person name="Morin E."/>
            <person name="Murat C."/>
            <person name="Nolan M."/>
            <person name="Ohm R."/>
            <person name="Pangilinan J."/>
            <person name="Pereira M."/>
            <person name="Perotto S."/>
            <person name="Peter M."/>
            <person name="Riley R."/>
            <person name="Sitrit Y."/>
            <person name="Stielow B."/>
            <person name="Szollosi G."/>
            <person name="Zifcakova L."/>
            <person name="Stursova M."/>
            <person name="Spatafora J.W."/>
            <person name="Tedersoo L."/>
            <person name="Vaario L.-M."/>
            <person name="Yamada A."/>
            <person name="Yan M."/>
            <person name="Wang P."/>
            <person name="Xu J."/>
            <person name="Bruns T."/>
            <person name="Baldrian P."/>
            <person name="Vilgalys R."/>
            <person name="Henrissat B."/>
            <person name="Grigoriev I.V."/>
            <person name="Hibbett D."/>
            <person name="Nagy L.G."/>
            <person name="Martin F.M."/>
        </authorList>
    </citation>
    <scope>NUCLEOTIDE SEQUENCE</scope>
    <source>
        <strain evidence="3">UH-Tt-Lm1</strain>
    </source>
</reference>
<dbReference type="Pfam" id="PF20153">
    <property type="entry name" value="DUF6535"/>
    <property type="match status" value="1"/>
</dbReference>
<keyword evidence="1" id="KW-0812">Transmembrane</keyword>
<feature type="transmembrane region" description="Helical" evidence="1">
    <location>
        <begin position="31"/>
        <end position="51"/>
    </location>
</feature>
<accession>A0A9P6L4V0</accession>
<dbReference type="EMBL" id="WIUZ02000011">
    <property type="protein sequence ID" value="KAF9782717.1"/>
    <property type="molecule type" value="Genomic_DNA"/>
</dbReference>
<name>A0A9P6L4V0_9AGAM</name>
<dbReference type="OrthoDB" id="3056321at2759"/>
<feature type="non-terminal residue" evidence="3">
    <location>
        <position position="1"/>
    </location>
</feature>
<keyword evidence="4" id="KW-1185">Reference proteome</keyword>
<keyword evidence="1" id="KW-0472">Membrane</keyword>
<reference evidence="3" key="1">
    <citation type="journal article" date="2020" name="Nat. Commun.">
        <title>Large-scale genome sequencing of mycorrhizal fungi provides insights into the early evolution of symbiotic traits.</title>
        <authorList>
            <person name="Miyauchi S."/>
            <person name="Kiss E."/>
            <person name="Kuo A."/>
            <person name="Drula E."/>
            <person name="Kohler A."/>
            <person name="Sanchez-Garcia M."/>
            <person name="Morin E."/>
            <person name="Andreopoulos B."/>
            <person name="Barry K.W."/>
            <person name="Bonito G."/>
            <person name="Buee M."/>
            <person name="Carver A."/>
            <person name="Chen C."/>
            <person name="Cichocki N."/>
            <person name="Clum A."/>
            <person name="Culley D."/>
            <person name="Crous P.W."/>
            <person name="Fauchery L."/>
            <person name="Girlanda M."/>
            <person name="Hayes R.D."/>
            <person name="Keri Z."/>
            <person name="LaButti K."/>
            <person name="Lipzen A."/>
            <person name="Lombard V."/>
            <person name="Magnuson J."/>
            <person name="Maillard F."/>
            <person name="Murat C."/>
            <person name="Nolan M."/>
            <person name="Ohm R.A."/>
            <person name="Pangilinan J."/>
            <person name="Pereira M.F."/>
            <person name="Perotto S."/>
            <person name="Peter M."/>
            <person name="Pfister S."/>
            <person name="Riley R."/>
            <person name="Sitrit Y."/>
            <person name="Stielow J.B."/>
            <person name="Szollosi G."/>
            <person name="Zifcakova L."/>
            <person name="Stursova M."/>
            <person name="Spatafora J.W."/>
            <person name="Tedersoo L."/>
            <person name="Vaario L.M."/>
            <person name="Yamada A."/>
            <person name="Yan M."/>
            <person name="Wang P."/>
            <person name="Xu J."/>
            <person name="Bruns T."/>
            <person name="Baldrian P."/>
            <person name="Vilgalys R."/>
            <person name="Dunand C."/>
            <person name="Henrissat B."/>
            <person name="Grigoriev I.V."/>
            <person name="Hibbett D."/>
            <person name="Nagy L.G."/>
            <person name="Martin F.M."/>
        </authorList>
    </citation>
    <scope>NUCLEOTIDE SEQUENCE</scope>
    <source>
        <strain evidence="3">UH-Tt-Lm1</strain>
    </source>
</reference>
<gene>
    <name evidence="3" type="ORF">BJ322DRAFT_993722</name>
</gene>
<dbReference type="AlphaFoldDB" id="A0A9P6L4V0"/>
<sequence length="119" mass="12897">DPATNFWTVYKTVADEHDGDMLDKYSEDLDASLLFAGLFSAVSTAFIIQILPSLQSNPSDLTNVLLLRLLQQNNSFGGSDPLAPVMNVSSSVVRAQSILFASLSVTLFVAFIAVLGKQW</sequence>
<proteinExistence type="predicted"/>
<evidence type="ECO:0000259" key="2">
    <source>
        <dbReference type="Pfam" id="PF20153"/>
    </source>
</evidence>
<dbReference type="InterPro" id="IPR045338">
    <property type="entry name" value="DUF6535"/>
</dbReference>
<feature type="domain" description="DUF6535" evidence="2">
    <location>
        <begin position="7"/>
        <end position="119"/>
    </location>
</feature>
<keyword evidence="1" id="KW-1133">Transmembrane helix</keyword>
<organism evidence="3 4">
    <name type="scientific">Thelephora terrestris</name>
    <dbReference type="NCBI Taxonomy" id="56493"/>
    <lineage>
        <taxon>Eukaryota</taxon>
        <taxon>Fungi</taxon>
        <taxon>Dikarya</taxon>
        <taxon>Basidiomycota</taxon>
        <taxon>Agaricomycotina</taxon>
        <taxon>Agaricomycetes</taxon>
        <taxon>Thelephorales</taxon>
        <taxon>Thelephoraceae</taxon>
        <taxon>Thelephora</taxon>
    </lineage>
</organism>
<protein>
    <recommendedName>
        <fullName evidence="2">DUF6535 domain-containing protein</fullName>
    </recommendedName>
</protein>
<feature type="transmembrane region" description="Helical" evidence="1">
    <location>
        <begin position="95"/>
        <end position="116"/>
    </location>
</feature>
<evidence type="ECO:0000313" key="3">
    <source>
        <dbReference type="EMBL" id="KAF9782717.1"/>
    </source>
</evidence>
<evidence type="ECO:0000256" key="1">
    <source>
        <dbReference type="SAM" id="Phobius"/>
    </source>
</evidence>
<comment type="caution">
    <text evidence="3">The sequence shown here is derived from an EMBL/GenBank/DDBJ whole genome shotgun (WGS) entry which is preliminary data.</text>
</comment>